<protein>
    <submittedName>
        <fullName evidence="2">DUF4440 domain-containing protein</fullName>
    </submittedName>
</protein>
<gene>
    <name evidence="2" type="ORF">ACFSOZ_04630</name>
</gene>
<accession>A0ABW4U614</accession>
<dbReference type="InterPro" id="IPR032710">
    <property type="entry name" value="NTF2-like_dom_sf"/>
</dbReference>
<dbReference type="EMBL" id="JBHUGZ010000002">
    <property type="protein sequence ID" value="MFD1981973.1"/>
    <property type="molecule type" value="Genomic_DNA"/>
</dbReference>
<organism evidence="2 3">
    <name type="scientific">Mesorhizobium newzealandense</name>
    <dbReference type="NCBI Taxonomy" id="1300302"/>
    <lineage>
        <taxon>Bacteria</taxon>
        <taxon>Pseudomonadati</taxon>
        <taxon>Pseudomonadota</taxon>
        <taxon>Alphaproteobacteria</taxon>
        <taxon>Hyphomicrobiales</taxon>
        <taxon>Phyllobacteriaceae</taxon>
        <taxon>Mesorhizobium</taxon>
    </lineage>
</organism>
<evidence type="ECO:0000313" key="3">
    <source>
        <dbReference type="Proteomes" id="UP001597405"/>
    </source>
</evidence>
<reference evidence="3" key="1">
    <citation type="journal article" date="2019" name="Int. J. Syst. Evol. Microbiol.">
        <title>The Global Catalogue of Microorganisms (GCM) 10K type strain sequencing project: providing services to taxonomists for standard genome sequencing and annotation.</title>
        <authorList>
            <consortium name="The Broad Institute Genomics Platform"/>
            <consortium name="The Broad Institute Genome Sequencing Center for Infectious Disease"/>
            <person name="Wu L."/>
            <person name="Ma J."/>
        </authorList>
    </citation>
    <scope>NUCLEOTIDE SEQUENCE [LARGE SCALE GENOMIC DNA]</scope>
    <source>
        <strain evidence="3">CGMCC 1.16225</strain>
    </source>
</reference>
<dbReference type="RefSeq" id="WP_379094154.1">
    <property type="nucleotide sequence ID" value="NZ_JBHUGZ010000002.1"/>
</dbReference>
<keyword evidence="1" id="KW-0472">Membrane</keyword>
<name>A0ABW4U614_9HYPH</name>
<keyword evidence="3" id="KW-1185">Reference proteome</keyword>
<dbReference type="SUPFAM" id="SSF54427">
    <property type="entry name" value="NTF2-like"/>
    <property type="match status" value="1"/>
</dbReference>
<sequence>MIRKTITAETTARTKCHLGEQVRRRKPALKPREVSVTHSTNSMIAAMLRLSAPYNRYLALPAALLFLVMTVTGGHASAAANETEARALFTRFVAAQNAHNAGDVRDMLWNSPSMLLFSRGVETRGPEAVAACFKEYYEGTWHLKPDMSHFRVAAISNDVMQILVPIVFTRGLPGDTPQDGTFLISQTFVRDATGWHVASILPIANTTLK</sequence>
<keyword evidence="1" id="KW-1133">Transmembrane helix</keyword>
<proteinExistence type="predicted"/>
<keyword evidence="1" id="KW-0812">Transmembrane</keyword>
<feature type="transmembrane region" description="Helical" evidence="1">
    <location>
        <begin position="57"/>
        <end position="76"/>
    </location>
</feature>
<evidence type="ECO:0000313" key="2">
    <source>
        <dbReference type="EMBL" id="MFD1981973.1"/>
    </source>
</evidence>
<dbReference type="Proteomes" id="UP001597405">
    <property type="component" value="Unassembled WGS sequence"/>
</dbReference>
<comment type="caution">
    <text evidence="2">The sequence shown here is derived from an EMBL/GenBank/DDBJ whole genome shotgun (WGS) entry which is preliminary data.</text>
</comment>
<evidence type="ECO:0000256" key="1">
    <source>
        <dbReference type="SAM" id="Phobius"/>
    </source>
</evidence>
<dbReference type="Gene3D" id="3.10.450.50">
    <property type="match status" value="1"/>
</dbReference>